<keyword evidence="3" id="KW-0804">Transcription</keyword>
<dbReference type="SMART" id="SM00346">
    <property type="entry name" value="HTH_ICLR"/>
    <property type="match status" value="1"/>
</dbReference>
<dbReference type="EMBL" id="JACHIR010000001">
    <property type="protein sequence ID" value="MBB5895436.1"/>
    <property type="molecule type" value="Genomic_DNA"/>
</dbReference>
<dbReference type="SUPFAM" id="SSF46785">
    <property type="entry name" value="Winged helix' DNA-binding domain"/>
    <property type="match status" value="1"/>
</dbReference>
<organism evidence="6 7">
    <name type="scientific">Kutzneria kofuensis</name>
    <dbReference type="NCBI Taxonomy" id="103725"/>
    <lineage>
        <taxon>Bacteria</taxon>
        <taxon>Bacillati</taxon>
        <taxon>Actinomycetota</taxon>
        <taxon>Actinomycetes</taxon>
        <taxon>Pseudonocardiales</taxon>
        <taxon>Pseudonocardiaceae</taxon>
        <taxon>Kutzneria</taxon>
    </lineage>
</organism>
<dbReference type="GO" id="GO:0003700">
    <property type="term" value="F:DNA-binding transcription factor activity"/>
    <property type="evidence" value="ECO:0007669"/>
    <property type="project" value="TreeGrafter"/>
</dbReference>
<dbReference type="InterPro" id="IPR050707">
    <property type="entry name" value="HTH_MetabolicPath_Reg"/>
</dbReference>
<dbReference type="InterPro" id="IPR005471">
    <property type="entry name" value="Tscrpt_reg_IclR_N"/>
</dbReference>
<dbReference type="InterPro" id="IPR029016">
    <property type="entry name" value="GAF-like_dom_sf"/>
</dbReference>
<dbReference type="PANTHER" id="PTHR30136:SF35">
    <property type="entry name" value="HTH-TYPE TRANSCRIPTIONAL REGULATOR RV1719"/>
    <property type="match status" value="1"/>
</dbReference>
<dbReference type="PROSITE" id="PS51078">
    <property type="entry name" value="ICLR_ED"/>
    <property type="match status" value="1"/>
</dbReference>
<name>A0A7W9KMT7_9PSEU</name>
<proteinExistence type="predicted"/>
<evidence type="ECO:0000256" key="2">
    <source>
        <dbReference type="ARBA" id="ARBA00023125"/>
    </source>
</evidence>
<evidence type="ECO:0000259" key="5">
    <source>
        <dbReference type="PROSITE" id="PS51078"/>
    </source>
</evidence>
<dbReference type="GO" id="GO:0003677">
    <property type="term" value="F:DNA binding"/>
    <property type="evidence" value="ECO:0007669"/>
    <property type="project" value="UniProtKB-KW"/>
</dbReference>
<dbReference type="Pfam" id="PF09339">
    <property type="entry name" value="HTH_IclR"/>
    <property type="match status" value="1"/>
</dbReference>
<reference evidence="6 7" key="1">
    <citation type="submission" date="2020-08" db="EMBL/GenBank/DDBJ databases">
        <title>Sequencing the genomes of 1000 actinobacteria strains.</title>
        <authorList>
            <person name="Klenk H.-P."/>
        </authorList>
    </citation>
    <scope>NUCLEOTIDE SEQUENCE [LARGE SCALE GENOMIC DNA]</scope>
    <source>
        <strain evidence="6 7">DSM 43851</strain>
    </source>
</reference>
<dbReference type="InterPro" id="IPR036388">
    <property type="entry name" value="WH-like_DNA-bd_sf"/>
</dbReference>
<dbReference type="InterPro" id="IPR014757">
    <property type="entry name" value="Tscrpt_reg_IclR_C"/>
</dbReference>
<keyword evidence="1" id="KW-0805">Transcription regulation</keyword>
<evidence type="ECO:0000313" key="7">
    <source>
        <dbReference type="Proteomes" id="UP000585638"/>
    </source>
</evidence>
<keyword evidence="7" id="KW-1185">Reference proteome</keyword>
<protein>
    <submittedName>
        <fullName evidence="6">DNA-binding IclR family transcriptional regulator</fullName>
    </submittedName>
</protein>
<evidence type="ECO:0000313" key="6">
    <source>
        <dbReference type="EMBL" id="MBB5895436.1"/>
    </source>
</evidence>
<dbReference type="GO" id="GO:0045892">
    <property type="term" value="P:negative regulation of DNA-templated transcription"/>
    <property type="evidence" value="ECO:0007669"/>
    <property type="project" value="TreeGrafter"/>
</dbReference>
<dbReference type="RefSeq" id="WP_184867229.1">
    <property type="nucleotide sequence ID" value="NZ_JACHIR010000001.1"/>
</dbReference>
<evidence type="ECO:0000256" key="3">
    <source>
        <dbReference type="ARBA" id="ARBA00023163"/>
    </source>
</evidence>
<dbReference type="SUPFAM" id="SSF55781">
    <property type="entry name" value="GAF domain-like"/>
    <property type="match status" value="1"/>
</dbReference>
<dbReference type="Pfam" id="PF01614">
    <property type="entry name" value="IclR_C"/>
    <property type="match status" value="1"/>
</dbReference>
<feature type="domain" description="HTH iclR-type" evidence="4">
    <location>
        <begin position="2"/>
        <end position="62"/>
    </location>
</feature>
<dbReference type="PANTHER" id="PTHR30136">
    <property type="entry name" value="HELIX-TURN-HELIX TRANSCRIPTIONAL REGULATOR, ICLR FAMILY"/>
    <property type="match status" value="1"/>
</dbReference>
<evidence type="ECO:0000256" key="1">
    <source>
        <dbReference type="ARBA" id="ARBA00023015"/>
    </source>
</evidence>
<comment type="caution">
    <text evidence="6">The sequence shown here is derived from an EMBL/GenBank/DDBJ whole genome shotgun (WGS) entry which is preliminary data.</text>
</comment>
<feature type="domain" description="IclR-ED" evidence="5">
    <location>
        <begin position="50"/>
        <end position="235"/>
    </location>
</feature>
<gene>
    <name evidence="6" type="ORF">BJ998_006632</name>
</gene>
<accession>A0A7W9KMT7</accession>
<sequence length="235" mass="25184">MPRSIGKALLVFAALREAGTPMRLTELSVRTGIAKSTTHRMLWALTSAGLVTRVGSHYQPARFSSTTTPKSGAHYDALRRLAPFLGDLLVRTGMTASLAVLDGTEVEFAHRVYGHRHVWGPSDDTGRVAAHLSAAGRLLLAYDETAARGVIRLAGLGIREAAELGGDLMRIRQRGFAELTGPHGGTCLAVPLRLPRPPAIALVVEGANGQADRARALLWLRRVSDAALREVCWAA</sequence>
<evidence type="ECO:0000259" key="4">
    <source>
        <dbReference type="PROSITE" id="PS51077"/>
    </source>
</evidence>
<dbReference type="Proteomes" id="UP000585638">
    <property type="component" value="Unassembled WGS sequence"/>
</dbReference>
<keyword evidence="2 6" id="KW-0238">DNA-binding</keyword>
<dbReference type="Gene3D" id="3.30.450.40">
    <property type="match status" value="1"/>
</dbReference>
<dbReference type="InterPro" id="IPR036390">
    <property type="entry name" value="WH_DNA-bd_sf"/>
</dbReference>
<dbReference type="PROSITE" id="PS51077">
    <property type="entry name" value="HTH_ICLR"/>
    <property type="match status" value="1"/>
</dbReference>
<dbReference type="Gene3D" id="1.10.10.10">
    <property type="entry name" value="Winged helix-like DNA-binding domain superfamily/Winged helix DNA-binding domain"/>
    <property type="match status" value="1"/>
</dbReference>
<dbReference type="AlphaFoldDB" id="A0A7W9KMT7"/>